<accession>A0ABN9U712</accession>
<feature type="region of interest" description="Disordered" evidence="1">
    <location>
        <begin position="40"/>
        <end position="108"/>
    </location>
</feature>
<dbReference type="EMBL" id="CAUYUJ010015498">
    <property type="protein sequence ID" value="CAK0854755.1"/>
    <property type="molecule type" value="Genomic_DNA"/>
</dbReference>
<reference evidence="3" key="1">
    <citation type="submission" date="2023-10" db="EMBL/GenBank/DDBJ databases">
        <authorList>
            <person name="Chen Y."/>
            <person name="Shah S."/>
            <person name="Dougan E. K."/>
            <person name="Thang M."/>
            <person name="Chan C."/>
        </authorList>
    </citation>
    <scope>NUCLEOTIDE SEQUENCE [LARGE SCALE GENOMIC DNA]</scope>
</reference>
<keyword evidence="2" id="KW-0472">Membrane</keyword>
<feature type="transmembrane region" description="Helical" evidence="2">
    <location>
        <begin position="217"/>
        <end position="233"/>
    </location>
</feature>
<keyword evidence="2" id="KW-0812">Transmembrane</keyword>
<evidence type="ECO:0000256" key="2">
    <source>
        <dbReference type="SAM" id="Phobius"/>
    </source>
</evidence>
<feature type="transmembrane region" description="Helical" evidence="2">
    <location>
        <begin position="154"/>
        <end position="173"/>
    </location>
</feature>
<evidence type="ECO:0000256" key="1">
    <source>
        <dbReference type="SAM" id="MobiDB-lite"/>
    </source>
</evidence>
<gene>
    <name evidence="3" type="ORF">PCOR1329_LOCUS45716</name>
</gene>
<organism evidence="3 4">
    <name type="scientific">Prorocentrum cordatum</name>
    <dbReference type="NCBI Taxonomy" id="2364126"/>
    <lineage>
        <taxon>Eukaryota</taxon>
        <taxon>Sar</taxon>
        <taxon>Alveolata</taxon>
        <taxon>Dinophyceae</taxon>
        <taxon>Prorocentrales</taxon>
        <taxon>Prorocentraceae</taxon>
        <taxon>Prorocentrum</taxon>
    </lineage>
</organism>
<feature type="transmembrane region" description="Helical" evidence="2">
    <location>
        <begin position="262"/>
        <end position="282"/>
    </location>
</feature>
<comment type="caution">
    <text evidence="3">The sequence shown here is derived from an EMBL/GenBank/DDBJ whole genome shotgun (WGS) entry which is preliminary data.</text>
</comment>
<evidence type="ECO:0000313" key="3">
    <source>
        <dbReference type="EMBL" id="CAK0854755.1"/>
    </source>
</evidence>
<feature type="transmembrane region" description="Helical" evidence="2">
    <location>
        <begin position="117"/>
        <end position="134"/>
    </location>
</feature>
<name>A0ABN9U712_9DINO</name>
<keyword evidence="2" id="KW-1133">Transmembrane helix</keyword>
<evidence type="ECO:0000313" key="4">
    <source>
        <dbReference type="Proteomes" id="UP001189429"/>
    </source>
</evidence>
<protein>
    <submittedName>
        <fullName evidence="3">Uncharacterized protein</fullName>
    </submittedName>
</protein>
<dbReference type="Proteomes" id="UP001189429">
    <property type="component" value="Unassembled WGS sequence"/>
</dbReference>
<keyword evidence="4" id="KW-1185">Reference proteome</keyword>
<proteinExistence type="predicted"/>
<sequence>MARGGAVGKDVDVHHDLRHVPRGIHAEWFIAEGRSKAHAALRLRRKRPSDSVGRAARSRSLMSPAAQRPGQLRPASTTQGGLGSQGTPRDKLQIQDSGVGSAAGPEVSGHTLGPGDLASMWGVLGVMAFLFNGMRRVVPVALQPFGTGLTAGGWVAYMSSVLFFAYAEGYRGFQLRFSPMVVRRALLLSGERAPRLHQVMAPAYSMAFFHAKPRRKAMSYGLVVGIFAIVALVKRLPYPWRSILDAGPRPTPPAPGGRCRRGAAGVCVGLSWGISATGLIFLRALRTGQAPNVDPCLPDV</sequence>